<dbReference type="GO" id="GO:0000156">
    <property type="term" value="F:phosphorelay response regulator activity"/>
    <property type="evidence" value="ECO:0007669"/>
    <property type="project" value="TreeGrafter"/>
</dbReference>
<dbReference type="InterPro" id="IPR039420">
    <property type="entry name" value="WalR-like"/>
</dbReference>
<dbReference type="SUPFAM" id="SSF46894">
    <property type="entry name" value="C-terminal effector domain of the bipartite response regulators"/>
    <property type="match status" value="1"/>
</dbReference>
<evidence type="ECO:0000256" key="1">
    <source>
        <dbReference type="ARBA" id="ARBA00022553"/>
    </source>
</evidence>
<dbReference type="PROSITE" id="PS51755">
    <property type="entry name" value="OMPR_PHOB"/>
    <property type="match status" value="1"/>
</dbReference>
<dbReference type="PANTHER" id="PTHR48111">
    <property type="entry name" value="REGULATOR OF RPOS"/>
    <property type="match status" value="1"/>
</dbReference>
<dbReference type="GO" id="GO:0000976">
    <property type="term" value="F:transcription cis-regulatory region binding"/>
    <property type="evidence" value="ECO:0007669"/>
    <property type="project" value="TreeGrafter"/>
</dbReference>
<feature type="domain" description="OmpR/PhoB-type" evidence="7">
    <location>
        <begin position="124"/>
        <end position="220"/>
    </location>
</feature>
<sequence length="225" mass="24939">MRLLLVEDDLILKDGLERSFTKSGYAVDVMADGDSANKLLTYQEYDVIVLDLGLPKLDGFEVLKRLRARGNTTPVLILTALEDIQNRVKGLDLGADDYLAKPFDLAELEARVRALIRRGVSGGGAKISFGDLVLDTSSRQCWFKDVALSLSPREVALLELLMLKATKVVSKAKILEHLCSWDDEMSENAVEVNVSRLRKKLNVLGIEIRTIRGLGYLLAKLEAPI</sequence>
<keyword evidence="3" id="KW-0805">Transcription regulation</keyword>
<dbReference type="SUPFAM" id="SSF52172">
    <property type="entry name" value="CheY-like"/>
    <property type="match status" value="1"/>
</dbReference>
<name>A0A1J5S7Z8_9ZZZZ</name>
<dbReference type="CDD" id="cd17624">
    <property type="entry name" value="REC_OmpR_PmrA-like"/>
    <property type="match status" value="1"/>
</dbReference>
<dbReference type="EMBL" id="MLJW01000056">
    <property type="protein sequence ID" value="OIR04609.1"/>
    <property type="molecule type" value="Genomic_DNA"/>
</dbReference>
<dbReference type="InterPro" id="IPR036388">
    <property type="entry name" value="WH-like_DNA-bd_sf"/>
</dbReference>
<dbReference type="Gene3D" id="3.40.50.2300">
    <property type="match status" value="1"/>
</dbReference>
<keyword evidence="1" id="KW-0597">Phosphoprotein</keyword>
<reference evidence="8" key="1">
    <citation type="submission" date="2016-10" db="EMBL/GenBank/DDBJ databases">
        <title>Sequence of Gallionella enrichment culture.</title>
        <authorList>
            <person name="Poehlein A."/>
            <person name="Muehling M."/>
            <person name="Daniel R."/>
        </authorList>
    </citation>
    <scope>NUCLEOTIDE SEQUENCE</scope>
</reference>
<evidence type="ECO:0000259" key="6">
    <source>
        <dbReference type="PROSITE" id="PS50110"/>
    </source>
</evidence>
<dbReference type="GO" id="GO:0005829">
    <property type="term" value="C:cytosol"/>
    <property type="evidence" value="ECO:0007669"/>
    <property type="project" value="TreeGrafter"/>
</dbReference>
<dbReference type="InterPro" id="IPR001789">
    <property type="entry name" value="Sig_transdc_resp-reg_receiver"/>
</dbReference>
<accession>A0A1J5S7Z8</accession>
<dbReference type="GO" id="GO:0032993">
    <property type="term" value="C:protein-DNA complex"/>
    <property type="evidence" value="ECO:0007669"/>
    <property type="project" value="TreeGrafter"/>
</dbReference>
<proteinExistence type="predicted"/>
<dbReference type="SMART" id="SM00862">
    <property type="entry name" value="Trans_reg_C"/>
    <property type="match status" value="1"/>
</dbReference>
<evidence type="ECO:0000259" key="7">
    <source>
        <dbReference type="PROSITE" id="PS51755"/>
    </source>
</evidence>
<keyword evidence="4" id="KW-0238">DNA-binding</keyword>
<gene>
    <name evidence="8" type="primary">tctD_4</name>
    <name evidence="8" type="ORF">GALL_132790</name>
</gene>
<dbReference type="SMART" id="SM00448">
    <property type="entry name" value="REC"/>
    <property type="match status" value="1"/>
</dbReference>
<protein>
    <submittedName>
        <fullName evidence="8">Transcriptional regulatory protein tctD</fullName>
    </submittedName>
</protein>
<dbReference type="PROSITE" id="PS50110">
    <property type="entry name" value="RESPONSE_REGULATORY"/>
    <property type="match status" value="1"/>
</dbReference>
<evidence type="ECO:0000256" key="2">
    <source>
        <dbReference type="ARBA" id="ARBA00023012"/>
    </source>
</evidence>
<dbReference type="FunFam" id="3.40.50.2300:FF:000002">
    <property type="entry name" value="DNA-binding response regulator PhoP"/>
    <property type="match status" value="1"/>
</dbReference>
<evidence type="ECO:0000256" key="3">
    <source>
        <dbReference type="ARBA" id="ARBA00023015"/>
    </source>
</evidence>
<organism evidence="8">
    <name type="scientific">mine drainage metagenome</name>
    <dbReference type="NCBI Taxonomy" id="410659"/>
    <lineage>
        <taxon>unclassified sequences</taxon>
        <taxon>metagenomes</taxon>
        <taxon>ecological metagenomes</taxon>
    </lineage>
</organism>
<dbReference type="InterPro" id="IPR016032">
    <property type="entry name" value="Sig_transdc_resp-reg_C-effctor"/>
</dbReference>
<dbReference type="GO" id="GO:0006355">
    <property type="term" value="P:regulation of DNA-templated transcription"/>
    <property type="evidence" value="ECO:0007669"/>
    <property type="project" value="InterPro"/>
</dbReference>
<keyword evidence="2" id="KW-0902">Two-component regulatory system</keyword>
<dbReference type="Pfam" id="PF00072">
    <property type="entry name" value="Response_reg"/>
    <property type="match status" value="1"/>
</dbReference>
<dbReference type="InterPro" id="IPR001867">
    <property type="entry name" value="OmpR/PhoB-type_DNA-bd"/>
</dbReference>
<dbReference type="InterPro" id="IPR011006">
    <property type="entry name" value="CheY-like_superfamily"/>
</dbReference>
<dbReference type="Gene3D" id="1.10.10.10">
    <property type="entry name" value="Winged helix-like DNA-binding domain superfamily/Winged helix DNA-binding domain"/>
    <property type="match status" value="1"/>
</dbReference>
<keyword evidence="5" id="KW-0804">Transcription</keyword>
<evidence type="ECO:0000256" key="4">
    <source>
        <dbReference type="ARBA" id="ARBA00023125"/>
    </source>
</evidence>
<evidence type="ECO:0000256" key="5">
    <source>
        <dbReference type="ARBA" id="ARBA00023163"/>
    </source>
</evidence>
<dbReference type="CDD" id="cd00383">
    <property type="entry name" value="trans_reg_C"/>
    <property type="match status" value="1"/>
</dbReference>
<feature type="domain" description="Response regulatory" evidence="6">
    <location>
        <begin position="2"/>
        <end position="116"/>
    </location>
</feature>
<dbReference type="PANTHER" id="PTHR48111:SF67">
    <property type="entry name" value="TRANSCRIPTIONAL REGULATORY PROTEIN TCTD"/>
    <property type="match status" value="1"/>
</dbReference>
<dbReference type="AlphaFoldDB" id="A0A1J5S7Z8"/>
<dbReference type="Pfam" id="PF00486">
    <property type="entry name" value="Trans_reg_C"/>
    <property type="match status" value="1"/>
</dbReference>
<evidence type="ECO:0000313" key="8">
    <source>
        <dbReference type="EMBL" id="OIR04609.1"/>
    </source>
</evidence>
<dbReference type="Gene3D" id="6.10.250.690">
    <property type="match status" value="1"/>
</dbReference>
<comment type="caution">
    <text evidence="8">The sequence shown here is derived from an EMBL/GenBank/DDBJ whole genome shotgun (WGS) entry which is preliminary data.</text>
</comment>